<dbReference type="PANTHER" id="PTHR33490">
    <property type="entry name" value="BLR5614 PROTEIN-RELATED"/>
    <property type="match status" value="1"/>
</dbReference>
<evidence type="ECO:0000259" key="2">
    <source>
        <dbReference type="Pfam" id="PF01841"/>
    </source>
</evidence>
<name>A0A556MJU7_9FLAO</name>
<reference evidence="4 5" key="1">
    <citation type="submission" date="2019-07" db="EMBL/GenBank/DDBJ databases">
        <authorList>
            <person name="Huq M.A."/>
        </authorList>
    </citation>
    <scope>NUCLEOTIDE SEQUENCE [LARGE SCALE GENOMIC DNA]</scope>
    <source>
        <strain evidence="4 5">MAH-3</strain>
    </source>
</reference>
<accession>A0A556MJU7</accession>
<dbReference type="EMBL" id="VLPL01000009">
    <property type="protein sequence ID" value="TSJ40156.1"/>
    <property type="molecule type" value="Genomic_DNA"/>
</dbReference>
<evidence type="ECO:0000313" key="4">
    <source>
        <dbReference type="EMBL" id="TSJ40156.1"/>
    </source>
</evidence>
<dbReference type="PANTHER" id="PTHR33490:SF3">
    <property type="entry name" value="CONSERVED INTEGRAL MEMBRANE PROTEIN"/>
    <property type="match status" value="1"/>
</dbReference>
<dbReference type="Pfam" id="PF12969">
    <property type="entry name" value="DUF3857"/>
    <property type="match status" value="1"/>
</dbReference>
<dbReference type="OrthoDB" id="8595007at2"/>
<evidence type="ECO:0000313" key="5">
    <source>
        <dbReference type="Proteomes" id="UP000316008"/>
    </source>
</evidence>
<evidence type="ECO:0000259" key="3">
    <source>
        <dbReference type="Pfam" id="PF12969"/>
    </source>
</evidence>
<dbReference type="Proteomes" id="UP000316008">
    <property type="component" value="Unassembled WGS sequence"/>
</dbReference>
<feature type="chain" id="PRO_5021874541" evidence="1">
    <location>
        <begin position="30"/>
        <end position="654"/>
    </location>
</feature>
<dbReference type="SUPFAM" id="SSF54001">
    <property type="entry name" value="Cysteine proteinases"/>
    <property type="match status" value="1"/>
</dbReference>
<dbReference type="AlphaFoldDB" id="A0A556MJU7"/>
<evidence type="ECO:0000256" key="1">
    <source>
        <dbReference type="SAM" id="SignalP"/>
    </source>
</evidence>
<protein>
    <submittedName>
        <fullName evidence="4">DUF3857 domain-containing protein</fullName>
    </submittedName>
</protein>
<feature type="domain" description="Transglutaminase-like" evidence="2">
    <location>
        <begin position="290"/>
        <end position="363"/>
    </location>
</feature>
<dbReference type="InterPro" id="IPR024618">
    <property type="entry name" value="DUF3857"/>
</dbReference>
<feature type="domain" description="DUF3857" evidence="3">
    <location>
        <begin position="68"/>
        <end position="211"/>
    </location>
</feature>
<dbReference type="Gene3D" id="3.10.620.30">
    <property type="match status" value="1"/>
</dbReference>
<dbReference type="Pfam" id="PF01841">
    <property type="entry name" value="Transglut_core"/>
    <property type="match status" value="1"/>
</dbReference>
<keyword evidence="5" id="KW-1185">Reference proteome</keyword>
<sequence>MEMSQLRFKHSKQLFLFVCFLGAFLSSRAQTTEILANYKIKYPGNHIVSTKHERTVTIRYVKGKPTLVYHFEYEDLIIDKSGVNMLSEYGIDFTSFETVSNIEAYALIPSENKSKKVASNAAFTRDAQSDGSVFHDDDKETIIVFPGLIEGALRHVSYDITMKENDFPFGFIFCDYTPTENPTLKIISDTSIHLLLKEYNMDKIKLKKEESISKNIRTTTYSCEQAFLLKQEENAPNIRYYAPQILAQIAYYNYKGQKIQVGANLSDLHTNYSSNVAEVENEKPSPEITRIADSITRNLTTNLDKVRAIYYWVQDHVKYIAFEEGMGGFVPRQPSLVVDKRYGDCKDMASLIYSLLKAANIPSYLTWVGSRDIPFKYSEFPSGMCDNHMITTYKEDGKYYFLDATNSFQTMNAATDFIQGKEALLHISPTEFELTSIPVRTQNYSTYTDYSKIKIEGKDLVGKSSVKIDGYYHTLIGNYAKDVLAKDLNKFLTSMNNRGNNSFIVTNGSMQNVLQRDSTGVMDFDWTCKNYCTNLDDAIYVNLILDKEITFQNELKETRIAPFELNHQSFDRYIVDLEIPQNYVVNYLPAPVSYHSDIVDFEVSYEQTGSRVTMTLDLALKFLILEPGQFAEWNKFVAQKKKAISETIELKRKK</sequence>
<dbReference type="InterPro" id="IPR002931">
    <property type="entry name" value="Transglutaminase-like"/>
</dbReference>
<dbReference type="Gene3D" id="2.60.40.3140">
    <property type="match status" value="1"/>
</dbReference>
<gene>
    <name evidence="4" type="ORF">FO442_16290</name>
</gene>
<dbReference type="Gene3D" id="2.60.120.1130">
    <property type="match status" value="1"/>
</dbReference>
<organism evidence="4 5">
    <name type="scientific">Fluviicola chungangensis</name>
    <dbReference type="NCBI Taxonomy" id="2597671"/>
    <lineage>
        <taxon>Bacteria</taxon>
        <taxon>Pseudomonadati</taxon>
        <taxon>Bacteroidota</taxon>
        <taxon>Flavobacteriia</taxon>
        <taxon>Flavobacteriales</taxon>
        <taxon>Crocinitomicaceae</taxon>
        <taxon>Fluviicola</taxon>
    </lineage>
</organism>
<proteinExistence type="predicted"/>
<dbReference type="InterPro" id="IPR038765">
    <property type="entry name" value="Papain-like_cys_pep_sf"/>
</dbReference>
<keyword evidence="1" id="KW-0732">Signal</keyword>
<comment type="caution">
    <text evidence="4">The sequence shown here is derived from an EMBL/GenBank/DDBJ whole genome shotgun (WGS) entry which is preliminary data.</text>
</comment>
<feature type="signal peptide" evidence="1">
    <location>
        <begin position="1"/>
        <end position="29"/>
    </location>
</feature>